<reference evidence="2 3" key="1">
    <citation type="journal article" date="2020" name="Mol. Biol. Evol.">
        <title>Distinct Expression and Methylation Patterns for Genes with Different Fates following a Single Whole-Genome Duplication in Flowering Plants.</title>
        <authorList>
            <person name="Shi T."/>
            <person name="Rahmani R.S."/>
            <person name="Gugger P.F."/>
            <person name="Wang M."/>
            <person name="Li H."/>
            <person name="Zhang Y."/>
            <person name="Li Z."/>
            <person name="Wang Q."/>
            <person name="Van de Peer Y."/>
            <person name="Marchal K."/>
            <person name="Chen J."/>
        </authorList>
    </citation>
    <scope>NUCLEOTIDE SEQUENCE [LARGE SCALE GENOMIC DNA]</scope>
    <source>
        <tissue evidence="2">Leaf</tissue>
    </source>
</reference>
<proteinExistence type="predicted"/>
<dbReference type="Proteomes" id="UP000607653">
    <property type="component" value="Unassembled WGS sequence"/>
</dbReference>
<keyword evidence="1" id="KW-0812">Transmembrane</keyword>
<dbReference type="AlphaFoldDB" id="A0A822ZC73"/>
<dbReference type="EMBL" id="DUZY01000005">
    <property type="protein sequence ID" value="DAD41291.1"/>
    <property type="molecule type" value="Genomic_DNA"/>
</dbReference>
<evidence type="ECO:0000313" key="2">
    <source>
        <dbReference type="EMBL" id="DAD41291.1"/>
    </source>
</evidence>
<keyword evidence="1" id="KW-0472">Membrane</keyword>
<comment type="caution">
    <text evidence="2">The sequence shown here is derived from an EMBL/GenBank/DDBJ whole genome shotgun (WGS) entry which is preliminary data.</text>
</comment>
<keyword evidence="3" id="KW-1185">Reference proteome</keyword>
<keyword evidence="1" id="KW-1133">Transmembrane helix</keyword>
<gene>
    <name evidence="2" type="ORF">HUJ06_015614</name>
</gene>
<evidence type="ECO:0000256" key="1">
    <source>
        <dbReference type="SAM" id="Phobius"/>
    </source>
</evidence>
<accession>A0A822ZC73</accession>
<protein>
    <submittedName>
        <fullName evidence="2">Uncharacterized protein</fullName>
    </submittedName>
</protein>
<feature type="transmembrane region" description="Helical" evidence="1">
    <location>
        <begin position="20"/>
        <end position="44"/>
    </location>
</feature>
<evidence type="ECO:0000313" key="3">
    <source>
        <dbReference type="Proteomes" id="UP000607653"/>
    </source>
</evidence>
<organism evidence="2 3">
    <name type="scientific">Nelumbo nucifera</name>
    <name type="common">Sacred lotus</name>
    <dbReference type="NCBI Taxonomy" id="4432"/>
    <lineage>
        <taxon>Eukaryota</taxon>
        <taxon>Viridiplantae</taxon>
        <taxon>Streptophyta</taxon>
        <taxon>Embryophyta</taxon>
        <taxon>Tracheophyta</taxon>
        <taxon>Spermatophyta</taxon>
        <taxon>Magnoliopsida</taxon>
        <taxon>Proteales</taxon>
        <taxon>Nelumbonaceae</taxon>
        <taxon>Nelumbo</taxon>
    </lineage>
</organism>
<name>A0A822ZC73_NELNU</name>
<sequence>MEREGRCDGVLGYSRSHCHLMNSGLLVTGFYCWGWEFLTALLLFSCAYRC</sequence>